<proteinExistence type="predicted"/>
<reference evidence="2" key="1">
    <citation type="submission" date="2023-07" db="EMBL/GenBank/DDBJ databases">
        <title>Identification and characterization of horizontal gene transfer across gut microbiota members of farm animals based on homology search.</title>
        <authorList>
            <person name="Schwarzerova J."/>
            <person name="Nykrynova M."/>
            <person name="Jureckova K."/>
            <person name="Cejkova D."/>
            <person name="Rychlik I."/>
        </authorList>
    </citation>
    <scope>NUCLEOTIDE SEQUENCE [LARGE SCALE GENOMIC DNA]</scope>
    <source>
        <strain evidence="2">109_WCHN</strain>
    </source>
</reference>
<evidence type="ECO:0000313" key="1">
    <source>
        <dbReference type="EMBL" id="MDM8323987.1"/>
    </source>
</evidence>
<accession>A0ABT7VCH7</accession>
<name>A0ABT7VCH7_9BACE</name>
<sequence length="71" mass="8064">MPKMTARLEQDERSFCLPVAAVVCKLEFAFPVYAFPSVGFLRVFGDKNIPFGKKKAVLWTDVSFFVIFAQI</sequence>
<dbReference type="EMBL" id="JAUDEN010000002">
    <property type="protein sequence ID" value="MDM8323987.1"/>
    <property type="molecule type" value="Genomic_DNA"/>
</dbReference>
<organism evidence="1 2">
    <name type="scientific">Bacteroides gallinaceum</name>
    <dbReference type="NCBI Taxonomy" id="1462571"/>
    <lineage>
        <taxon>Bacteria</taxon>
        <taxon>Pseudomonadati</taxon>
        <taxon>Bacteroidota</taxon>
        <taxon>Bacteroidia</taxon>
        <taxon>Bacteroidales</taxon>
        <taxon>Bacteroidaceae</taxon>
        <taxon>Bacteroides</taxon>
    </lineage>
</organism>
<protein>
    <submittedName>
        <fullName evidence="1">Uncharacterized protein</fullName>
    </submittedName>
</protein>
<evidence type="ECO:0000313" key="2">
    <source>
        <dbReference type="Proteomes" id="UP001169458"/>
    </source>
</evidence>
<gene>
    <name evidence="1" type="ORF">QUW60_01855</name>
</gene>
<keyword evidence="2" id="KW-1185">Reference proteome</keyword>
<dbReference type="Proteomes" id="UP001169458">
    <property type="component" value="Unassembled WGS sequence"/>
</dbReference>
<dbReference type="RefSeq" id="WP_289558238.1">
    <property type="nucleotide sequence ID" value="NZ_JAUDEN010000002.1"/>
</dbReference>
<comment type="caution">
    <text evidence="1">The sequence shown here is derived from an EMBL/GenBank/DDBJ whole genome shotgun (WGS) entry which is preliminary data.</text>
</comment>